<comment type="caution">
    <text evidence="2">The sequence shown here is derived from an EMBL/GenBank/DDBJ whole genome shotgun (WGS) entry which is preliminary data.</text>
</comment>
<feature type="domain" description="25S rRNA (uridine-N(3))-methyltransferase BMT5-like" evidence="1">
    <location>
        <begin position="8"/>
        <end position="118"/>
    </location>
</feature>
<dbReference type="EMBL" id="JADGJD010001527">
    <property type="protein sequence ID" value="KAJ3040851.1"/>
    <property type="molecule type" value="Genomic_DNA"/>
</dbReference>
<dbReference type="Proteomes" id="UP001212841">
    <property type="component" value="Unassembled WGS sequence"/>
</dbReference>
<reference evidence="2" key="1">
    <citation type="submission" date="2020-05" db="EMBL/GenBank/DDBJ databases">
        <title>Phylogenomic resolution of chytrid fungi.</title>
        <authorList>
            <person name="Stajich J.E."/>
            <person name="Amses K."/>
            <person name="Simmons R."/>
            <person name="Seto K."/>
            <person name="Myers J."/>
            <person name="Bonds A."/>
            <person name="Quandt C.A."/>
            <person name="Barry K."/>
            <person name="Liu P."/>
            <person name="Grigoriev I."/>
            <person name="Longcore J.E."/>
            <person name="James T.Y."/>
        </authorList>
    </citation>
    <scope>NUCLEOTIDE SEQUENCE</scope>
    <source>
        <strain evidence="2">JEL0318</strain>
    </source>
</reference>
<dbReference type="InterPro" id="IPR019446">
    <property type="entry name" value="BMT5-like"/>
</dbReference>
<dbReference type="GO" id="GO:0070042">
    <property type="term" value="F:rRNA (uridine-N3-)-methyltransferase activity"/>
    <property type="evidence" value="ECO:0007669"/>
    <property type="project" value="InterPro"/>
</dbReference>
<dbReference type="Pfam" id="PF10354">
    <property type="entry name" value="BMT5-like"/>
    <property type="match status" value="1"/>
</dbReference>
<feature type="non-terminal residue" evidence="2">
    <location>
        <position position="118"/>
    </location>
</feature>
<dbReference type="AlphaFoldDB" id="A0AAD5X063"/>
<proteinExistence type="predicted"/>
<sequence length="118" mass="13490">MPPPLRLLILGDGNFSFSLALCRILFPRQSDSEISQTNAHIAHSFLSLPFPSFPSRNIEITTTSFDSRDQLYGKYHDSKEILEKIEDRYGKDHGVVVMHGVNAWELDKCFGERKFDCV</sequence>
<evidence type="ECO:0000259" key="1">
    <source>
        <dbReference type="Pfam" id="PF10354"/>
    </source>
</evidence>
<evidence type="ECO:0000313" key="2">
    <source>
        <dbReference type="EMBL" id="KAJ3040851.1"/>
    </source>
</evidence>
<gene>
    <name evidence="2" type="ORF">HK097_002447</name>
</gene>
<evidence type="ECO:0000313" key="3">
    <source>
        <dbReference type="Proteomes" id="UP001212841"/>
    </source>
</evidence>
<accession>A0AAD5X063</accession>
<dbReference type="GO" id="GO:0070475">
    <property type="term" value="P:rRNA base methylation"/>
    <property type="evidence" value="ECO:0007669"/>
    <property type="project" value="InterPro"/>
</dbReference>
<keyword evidence="3" id="KW-1185">Reference proteome</keyword>
<protein>
    <recommendedName>
        <fullName evidence="1">25S rRNA (uridine-N(3))-methyltransferase BMT5-like domain-containing protein</fullName>
    </recommendedName>
</protein>
<organism evidence="2 3">
    <name type="scientific">Rhizophlyctis rosea</name>
    <dbReference type="NCBI Taxonomy" id="64517"/>
    <lineage>
        <taxon>Eukaryota</taxon>
        <taxon>Fungi</taxon>
        <taxon>Fungi incertae sedis</taxon>
        <taxon>Chytridiomycota</taxon>
        <taxon>Chytridiomycota incertae sedis</taxon>
        <taxon>Chytridiomycetes</taxon>
        <taxon>Rhizophlyctidales</taxon>
        <taxon>Rhizophlyctidaceae</taxon>
        <taxon>Rhizophlyctis</taxon>
    </lineage>
</organism>
<name>A0AAD5X063_9FUNG</name>